<accession>A0A6L6XR38</accession>
<dbReference type="Proteomes" id="UP000473525">
    <property type="component" value="Unassembled WGS sequence"/>
</dbReference>
<reference evidence="1 2" key="1">
    <citation type="submission" date="2019-12" db="EMBL/GenBank/DDBJ databases">
        <authorList>
            <person name="Huq M.A."/>
        </authorList>
    </citation>
    <scope>NUCLEOTIDE SEQUENCE [LARGE SCALE GENOMIC DNA]</scope>
    <source>
        <strain evidence="1 2">MAH-18</strain>
    </source>
</reference>
<dbReference type="AlphaFoldDB" id="A0A6L6XR38"/>
<gene>
    <name evidence="1" type="ORF">GON03_11350</name>
</gene>
<dbReference type="EMBL" id="WSEK01000004">
    <property type="protein sequence ID" value="MVQ49779.1"/>
    <property type="molecule type" value="Genomic_DNA"/>
</dbReference>
<sequence length="147" mass="16458">MNDESPVVELTPEECWELLGEHEFGRLAFTVVDEQHITPINYAVDRDALGNQTLLFRTAPGAKLLAVEIGAEVAFEIDDFAGETAVSVVVRGHARHLGEDEEHRAETLPLRPWVGTPKYDVVEIVPAEVTGRRFRLDRPWLTMRPSG</sequence>
<evidence type="ECO:0000313" key="1">
    <source>
        <dbReference type="EMBL" id="MVQ49779.1"/>
    </source>
</evidence>
<keyword evidence="2" id="KW-1185">Reference proteome</keyword>
<comment type="caution">
    <text evidence="1">The sequence shown here is derived from an EMBL/GenBank/DDBJ whole genome shotgun (WGS) entry which is preliminary data.</text>
</comment>
<dbReference type="SUPFAM" id="SSF50475">
    <property type="entry name" value="FMN-binding split barrel"/>
    <property type="match status" value="1"/>
</dbReference>
<dbReference type="Gene3D" id="2.30.110.10">
    <property type="entry name" value="Electron Transport, Fmn-binding Protein, Chain A"/>
    <property type="match status" value="1"/>
</dbReference>
<dbReference type="InterPro" id="IPR012349">
    <property type="entry name" value="Split_barrel_FMN-bd"/>
</dbReference>
<dbReference type="Pfam" id="PF12900">
    <property type="entry name" value="Pyridox_ox_2"/>
    <property type="match status" value="1"/>
</dbReference>
<protein>
    <submittedName>
        <fullName evidence="1">Pyridoxamine 5'-phosphate oxidase family protein</fullName>
    </submittedName>
</protein>
<evidence type="ECO:0000313" key="2">
    <source>
        <dbReference type="Proteomes" id="UP000473525"/>
    </source>
</evidence>
<name>A0A6L6XR38_9ACTN</name>
<organism evidence="1 2">
    <name type="scientific">Nocardioides agri</name>
    <dbReference type="NCBI Taxonomy" id="2682843"/>
    <lineage>
        <taxon>Bacteria</taxon>
        <taxon>Bacillati</taxon>
        <taxon>Actinomycetota</taxon>
        <taxon>Actinomycetes</taxon>
        <taxon>Propionibacteriales</taxon>
        <taxon>Nocardioidaceae</taxon>
        <taxon>Nocardioides</taxon>
    </lineage>
</organism>
<proteinExistence type="predicted"/>
<dbReference type="InterPro" id="IPR024747">
    <property type="entry name" value="Pyridox_Oxase-rel"/>
</dbReference>
<dbReference type="RefSeq" id="WP_157342599.1">
    <property type="nucleotide sequence ID" value="NZ_WSEK01000004.1"/>
</dbReference>